<dbReference type="OrthoDB" id="5875705at2759"/>
<dbReference type="Proteomes" id="UP000054047">
    <property type="component" value="Unassembled WGS sequence"/>
</dbReference>
<name>A0A0C2DBH0_9BILA</name>
<dbReference type="Pfam" id="PF07245">
    <property type="entry name" value="Phlebovirus_G2"/>
    <property type="match status" value="1"/>
</dbReference>
<evidence type="ECO:0000313" key="2">
    <source>
        <dbReference type="EMBL" id="KIH67143.1"/>
    </source>
</evidence>
<dbReference type="AlphaFoldDB" id="A0A0C2DBH0"/>
<sequence length="265" mass="29491">MCANVVYGCQQTIIIPTSLPLCTQTENNCSNQQTIIAKLNPMQSELCLQLKHGNQQYHVLKITLQGEVLRCRRGTLYFTRNTEFKVQHRKRCPHMGSCSGLKCANITPNSLVKELDIANNFTGITYCSESCGGLGCSCGYPSSGCLFYRIYHVPVDQTIYEVFDCPTWFETAKVKFQQFRGNGKSPIPHAVELVPRSTKTTGSMKMEITSIVTGPISILTKRFITNGKSIAYLQNEASFNYASSKTHANVTRQKMQLAATANTTM</sequence>
<proteinExistence type="predicted"/>
<protein>
    <recommendedName>
        <fullName evidence="1">Phlebovirus glycoprotein G2 fusion domain-containing protein</fullName>
    </recommendedName>
</protein>
<dbReference type="InterPro" id="IPR009878">
    <property type="entry name" value="Phlebovirus_G2_fusion"/>
</dbReference>
<keyword evidence="3" id="KW-1185">Reference proteome</keyword>
<accession>A0A0C2DBH0</accession>
<dbReference type="Gene3D" id="2.60.98.50">
    <property type="match status" value="1"/>
</dbReference>
<organism evidence="2 3">
    <name type="scientific">Ancylostoma duodenale</name>
    <dbReference type="NCBI Taxonomy" id="51022"/>
    <lineage>
        <taxon>Eukaryota</taxon>
        <taxon>Metazoa</taxon>
        <taxon>Ecdysozoa</taxon>
        <taxon>Nematoda</taxon>
        <taxon>Chromadorea</taxon>
        <taxon>Rhabditida</taxon>
        <taxon>Rhabditina</taxon>
        <taxon>Rhabditomorpha</taxon>
        <taxon>Strongyloidea</taxon>
        <taxon>Ancylostomatidae</taxon>
        <taxon>Ancylostomatinae</taxon>
        <taxon>Ancylostoma</taxon>
    </lineage>
</organism>
<reference evidence="2 3" key="1">
    <citation type="submission" date="2013-12" db="EMBL/GenBank/DDBJ databases">
        <title>Draft genome of the parsitic nematode Ancylostoma duodenale.</title>
        <authorList>
            <person name="Mitreva M."/>
        </authorList>
    </citation>
    <scope>NUCLEOTIDE SEQUENCE [LARGE SCALE GENOMIC DNA]</scope>
    <source>
        <strain evidence="2 3">Zhejiang</strain>
    </source>
</reference>
<feature type="domain" description="Phlebovirus glycoprotein G2 fusion" evidence="1">
    <location>
        <begin position="9"/>
        <end position="238"/>
    </location>
</feature>
<evidence type="ECO:0000313" key="3">
    <source>
        <dbReference type="Proteomes" id="UP000054047"/>
    </source>
</evidence>
<evidence type="ECO:0000259" key="1">
    <source>
        <dbReference type="Pfam" id="PF07245"/>
    </source>
</evidence>
<dbReference type="EMBL" id="KN726821">
    <property type="protein sequence ID" value="KIH67143.1"/>
    <property type="molecule type" value="Genomic_DNA"/>
</dbReference>
<gene>
    <name evidence="2" type="ORF">ANCDUO_02529</name>
</gene>